<comment type="caution">
    <text evidence="2">The sequence shown here is derived from an EMBL/GenBank/DDBJ whole genome shotgun (WGS) entry which is preliminary data.</text>
</comment>
<dbReference type="AlphaFoldDB" id="A0A6V7Y097"/>
<keyword evidence="1" id="KW-0732">Signal</keyword>
<gene>
    <name evidence="2" type="ORF">MENT_LOCUS58821</name>
</gene>
<protein>
    <submittedName>
        <fullName evidence="2">Uncharacterized protein</fullName>
    </submittedName>
</protein>
<evidence type="ECO:0000313" key="3">
    <source>
        <dbReference type="Proteomes" id="UP000580250"/>
    </source>
</evidence>
<feature type="chain" id="PRO_5028060748" evidence="1">
    <location>
        <begin position="19"/>
        <end position="193"/>
    </location>
</feature>
<evidence type="ECO:0000256" key="1">
    <source>
        <dbReference type="SAM" id="SignalP"/>
    </source>
</evidence>
<feature type="signal peptide" evidence="1">
    <location>
        <begin position="1"/>
        <end position="18"/>
    </location>
</feature>
<dbReference type="EMBL" id="CAJEWN010002727">
    <property type="protein sequence ID" value="CAD2205040.1"/>
    <property type="molecule type" value="Genomic_DNA"/>
</dbReference>
<reference evidence="2 3" key="1">
    <citation type="submission" date="2020-08" db="EMBL/GenBank/DDBJ databases">
        <authorList>
            <person name="Koutsovoulos G."/>
            <person name="Danchin GJ E."/>
        </authorList>
    </citation>
    <scope>NUCLEOTIDE SEQUENCE [LARGE SCALE GENOMIC DNA]</scope>
</reference>
<dbReference type="Proteomes" id="UP000580250">
    <property type="component" value="Unassembled WGS sequence"/>
</dbReference>
<sequence>MQVLSLILFIFQCVFVVGMNHGEGSNNGSRREVGQSSGHASGQGNIYPAYPPSGLPYFVYYILPIPKPLEELNNDLPYSPQYININITNIVEQFNKFRDTIEHYKAELVKIEEKLQIEAIYRPYSEDYDKLKVKIFIKFKKLKPMFIISLNFSKNNFKEGKMKNLAHQNKLKNDMWEIYYHVYNLGQPGGINH</sequence>
<organism evidence="2 3">
    <name type="scientific">Meloidogyne enterolobii</name>
    <name type="common">Root-knot nematode worm</name>
    <name type="synonym">Meloidogyne mayaguensis</name>
    <dbReference type="NCBI Taxonomy" id="390850"/>
    <lineage>
        <taxon>Eukaryota</taxon>
        <taxon>Metazoa</taxon>
        <taxon>Ecdysozoa</taxon>
        <taxon>Nematoda</taxon>
        <taxon>Chromadorea</taxon>
        <taxon>Rhabditida</taxon>
        <taxon>Tylenchina</taxon>
        <taxon>Tylenchomorpha</taxon>
        <taxon>Tylenchoidea</taxon>
        <taxon>Meloidogynidae</taxon>
        <taxon>Meloidogyninae</taxon>
        <taxon>Meloidogyne</taxon>
    </lineage>
</organism>
<accession>A0A6V7Y097</accession>
<proteinExistence type="predicted"/>
<evidence type="ECO:0000313" key="2">
    <source>
        <dbReference type="EMBL" id="CAD2205040.1"/>
    </source>
</evidence>
<name>A0A6V7Y097_MELEN</name>